<keyword evidence="2" id="KW-1185">Reference proteome</keyword>
<dbReference type="Pfam" id="PF07366">
    <property type="entry name" value="SnoaL"/>
    <property type="match status" value="1"/>
</dbReference>
<dbReference type="EMBL" id="JABBYC010000039">
    <property type="protein sequence ID" value="MBL0887939.1"/>
    <property type="molecule type" value="Genomic_DNA"/>
</dbReference>
<evidence type="ECO:0000313" key="2">
    <source>
        <dbReference type="Proteomes" id="UP000675409"/>
    </source>
</evidence>
<reference evidence="1 2" key="1">
    <citation type="journal article" date="2021" name="Arch. Microbiol.">
        <title>Myceligenerans indicum sp. nov., an actinobacterium isolated from mangrove sediment of Sundarbans, India.</title>
        <authorList>
            <person name="Asha K."/>
            <person name="Bhadury P."/>
        </authorList>
    </citation>
    <scope>NUCLEOTIDE SEQUENCE [LARGE SCALE GENOMIC DNA]</scope>
    <source>
        <strain evidence="1 2">I2</strain>
    </source>
</reference>
<dbReference type="InterPro" id="IPR032710">
    <property type="entry name" value="NTF2-like_dom_sf"/>
</dbReference>
<protein>
    <submittedName>
        <fullName evidence="1">Ester cyclase</fullName>
    </submittedName>
</protein>
<gene>
    <name evidence="1" type="ORF">HGK34_16895</name>
</gene>
<evidence type="ECO:0000313" key="1">
    <source>
        <dbReference type="EMBL" id="MBL0887939.1"/>
    </source>
</evidence>
<proteinExistence type="predicted"/>
<dbReference type="InterPro" id="IPR009959">
    <property type="entry name" value="Cyclase_SnoaL-like"/>
</dbReference>
<sequence length="137" mass="14693">METTEKSVVRRFYEIVGSGRPEVLDEVCSAGLKGHAGAGSDLQELKNSVASLLAAFPDLTPDVRHLVQEGDLVSTWVSYTGTHQADFAGVPAGGRRVKFAAWDLIRVEDGEIVEITQYCDLFTIMSQIGALPTAAPA</sequence>
<dbReference type="Gene3D" id="3.10.450.50">
    <property type="match status" value="1"/>
</dbReference>
<organism evidence="1 2">
    <name type="scientific">Myceligenerans indicum</name>
    <dbReference type="NCBI Taxonomy" id="2593663"/>
    <lineage>
        <taxon>Bacteria</taxon>
        <taxon>Bacillati</taxon>
        <taxon>Actinomycetota</taxon>
        <taxon>Actinomycetes</taxon>
        <taxon>Micrococcales</taxon>
        <taxon>Promicromonosporaceae</taxon>
        <taxon>Myceligenerans</taxon>
    </lineage>
</organism>
<dbReference type="RefSeq" id="WP_201849507.1">
    <property type="nucleotide sequence ID" value="NZ_JABBYC010000039.1"/>
</dbReference>
<dbReference type="SUPFAM" id="SSF54427">
    <property type="entry name" value="NTF2-like"/>
    <property type="match status" value="1"/>
</dbReference>
<name>A0ABS1LNY6_9MICO</name>
<comment type="caution">
    <text evidence="1">The sequence shown here is derived from an EMBL/GenBank/DDBJ whole genome shotgun (WGS) entry which is preliminary data.</text>
</comment>
<accession>A0ABS1LNY6</accession>
<dbReference type="PANTHER" id="PTHR38436:SF1">
    <property type="entry name" value="ESTER CYCLASE"/>
    <property type="match status" value="1"/>
</dbReference>
<dbReference type="Proteomes" id="UP000675409">
    <property type="component" value="Unassembled WGS sequence"/>
</dbReference>
<dbReference type="PANTHER" id="PTHR38436">
    <property type="entry name" value="POLYKETIDE CYCLASE SNOAL-LIKE DOMAIN"/>
    <property type="match status" value="1"/>
</dbReference>